<feature type="chain" id="PRO_5043971671" description="DUF4794 domain-containing protein" evidence="2">
    <location>
        <begin position="17"/>
        <end position="435"/>
    </location>
</feature>
<evidence type="ECO:0000313" key="4">
    <source>
        <dbReference type="Proteomes" id="UP000069272"/>
    </source>
</evidence>
<keyword evidence="2" id="KW-0732">Signal</keyword>
<proteinExistence type="predicted"/>
<dbReference type="EnsemblMetazoa" id="AALB000620-RA">
    <property type="protein sequence ID" value="AALB000620-PA"/>
    <property type="gene ID" value="AALB000620"/>
</dbReference>
<name>A0A182F2D9_ANOAL</name>
<dbReference type="AlphaFoldDB" id="A0A182F2D9"/>
<dbReference type="VEuPathDB" id="VectorBase:AALB20_035359"/>
<dbReference type="VEuPathDB" id="VectorBase:AALB20_034876"/>
<reference evidence="3 4" key="1">
    <citation type="journal article" date="2017" name="G3 (Bethesda)">
        <title>The Physical Genome Mapping of Anopheles albimanus Corrected Scaffold Misassemblies and Identified Interarm Rearrangements in Genus Anopheles.</title>
        <authorList>
            <person name="Artemov G.N."/>
            <person name="Peery A.N."/>
            <person name="Jiang X."/>
            <person name="Tu Z."/>
            <person name="Stegniy V.N."/>
            <person name="Sharakhova M.V."/>
            <person name="Sharakhov I.V."/>
        </authorList>
    </citation>
    <scope>NUCLEOTIDE SEQUENCE [LARGE SCALE GENOMIC DNA]</scope>
    <source>
        <strain evidence="3 4">ALBI9_A</strain>
    </source>
</reference>
<feature type="compositionally biased region" description="Polar residues" evidence="1">
    <location>
        <begin position="239"/>
        <end position="261"/>
    </location>
</feature>
<dbReference type="Proteomes" id="UP000069272">
    <property type="component" value="Chromosome 2L"/>
</dbReference>
<feature type="region of interest" description="Disordered" evidence="1">
    <location>
        <begin position="237"/>
        <end position="261"/>
    </location>
</feature>
<reference evidence="3" key="2">
    <citation type="submission" date="2022-08" db="UniProtKB">
        <authorList>
            <consortium name="EnsemblMetazoa"/>
        </authorList>
    </citation>
    <scope>IDENTIFICATION</scope>
    <source>
        <strain evidence="3">STECLA/ALBI9_A</strain>
    </source>
</reference>
<feature type="region of interest" description="Disordered" evidence="1">
    <location>
        <begin position="134"/>
        <end position="166"/>
    </location>
</feature>
<evidence type="ECO:0000313" key="3">
    <source>
        <dbReference type="EnsemblMetazoa" id="AALB000620-PA"/>
    </source>
</evidence>
<keyword evidence="4" id="KW-1185">Reference proteome</keyword>
<sequence>MKVFAAVLLMVAVTRGQLIDPYTNEGLLPYNGWPQQPLLQNLLNPYAVYPFQQLPPVPIAPQPYPLLPTGQQLPPVPVPFPAQYPLPGQLQPTVNYQLPLPQQPSYQQMQVVRHGLPHSDAAAVSYSSLSYNNPQAPLQPPVTTGASGASTGSQPQPATVQTSPVNSATVPVTPAISPAAVKDIATFGTEYGTGADKSPVARYEAINAGSVHVAPLPGHTVDQKLIAPVQSVQCDPFASNYNTPSNTAQQNEEQQYHSPKLGTQSFDNSMQNVAVLTLWVTLWTLGTVTSADAAAALFTPYQPLYPSDEGYFLQAQQQREGICHVENGLVQEHPYVHFPDEHMYAHYNYHHPVGGAIVPLHSAPYYSQQLQPFLPPSPYVTFVPGPSSLVAYVPIQRGSQGPWAVPNVFIKGQGYSTNQYVAPSIMKKLLGQDPR</sequence>
<evidence type="ECO:0000256" key="2">
    <source>
        <dbReference type="SAM" id="SignalP"/>
    </source>
</evidence>
<feature type="signal peptide" evidence="2">
    <location>
        <begin position="1"/>
        <end position="16"/>
    </location>
</feature>
<evidence type="ECO:0008006" key="5">
    <source>
        <dbReference type="Google" id="ProtNLM"/>
    </source>
</evidence>
<accession>A0A182F2D9</accession>
<organism evidence="3 4">
    <name type="scientific">Anopheles albimanus</name>
    <name type="common">New world malaria mosquito</name>
    <dbReference type="NCBI Taxonomy" id="7167"/>
    <lineage>
        <taxon>Eukaryota</taxon>
        <taxon>Metazoa</taxon>
        <taxon>Ecdysozoa</taxon>
        <taxon>Arthropoda</taxon>
        <taxon>Hexapoda</taxon>
        <taxon>Insecta</taxon>
        <taxon>Pterygota</taxon>
        <taxon>Neoptera</taxon>
        <taxon>Endopterygota</taxon>
        <taxon>Diptera</taxon>
        <taxon>Nematocera</taxon>
        <taxon>Culicoidea</taxon>
        <taxon>Culicidae</taxon>
        <taxon>Anophelinae</taxon>
        <taxon>Anopheles</taxon>
    </lineage>
</organism>
<protein>
    <recommendedName>
        <fullName evidence="5">DUF4794 domain-containing protein</fullName>
    </recommendedName>
</protein>
<evidence type="ECO:0000256" key="1">
    <source>
        <dbReference type="SAM" id="MobiDB-lite"/>
    </source>
</evidence>
<dbReference type="VEuPathDB" id="VectorBase:AALB000620"/>